<dbReference type="InterPro" id="IPR002734">
    <property type="entry name" value="RibDG_C"/>
</dbReference>
<organism evidence="2 3">
    <name type="scientific">Rhodosorus marinus</name>
    <dbReference type="NCBI Taxonomy" id="101924"/>
    <lineage>
        <taxon>Eukaryota</taxon>
        <taxon>Rhodophyta</taxon>
        <taxon>Stylonematophyceae</taxon>
        <taxon>Stylonematales</taxon>
        <taxon>Stylonemataceae</taxon>
        <taxon>Rhodosorus</taxon>
    </lineage>
</organism>
<protein>
    <recommendedName>
        <fullName evidence="1">Bacterial bifunctional deaminase-reductase C-terminal domain-containing protein</fullName>
    </recommendedName>
</protein>
<evidence type="ECO:0000259" key="1">
    <source>
        <dbReference type="Pfam" id="PF01872"/>
    </source>
</evidence>
<keyword evidence="3" id="KW-1185">Reference proteome</keyword>
<name>A0AAV8V2A6_9RHOD</name>
<proteinExistence type="predicted"/>
<dbReference type="GO" id="GO:0009231">
    <property type="term" value="P:riboflavin biosynthetic process"/>
    <property type="evidence" value="ECO:0007669"/>
    <property type="project" value="InterPro"/>
</dbReference>
<dbReference type="Gene3D" id="3.40.430.10">
    <property type="entry name" value="Dihydrofolate Reductase, subunit A"/>
    <property type="match status" value="1"/>
</dbReference>
<evidence type="ECO:0000313" key="3">
    <source>
        <dbReference type="Proteomes" id="UP001157974"/>
    </source>
</evidence>
<feature type="domain" description="Bacterial bifunctional deaminase-reductase C-terminal" evidence="1">
    <location>
        <begin position="31"/>
        <end position="214"/>
    </location>
</feature>
<dbReference type="Pfam" id="PF01872">
    <property type="entry name" value="RibD_C"/>
    <property type="match status" value="1"/>
</dbReference>
<gene>
    <name evidence="2" type="ORF">NDN08_005553</name>
</gene>
<dbReference type="GO" id="GO:0008703">
    <property type="term" value="F:5-amino-6-(5-phosphoribosylamino)uracil reductase activity"/>
    <property type="evidence" value="ECO:0007669"/>
    <property type="project" value="InterPro"/>
</dbReference>
<accession>A0AAV8V2A6</accession>
<evidence type="ECO:0000313" key="2">
    <source>
        <dbReference type="EMBL" id="KAJ8908849.1"/>
    </source>
</evidence>
<sequence>MKFGVLSTPPSLGELRRFLGLQSVDLPLQRPYVWTTSVTSIDGRTSTQEPDAEGGHAIATAGGKYNGLVDRKILEHGWKTADAILTTGEILRSEPTVTYRPSGARRKPLCIILTASGMIDLDHPVFRRNRTLTVTTKEGLRRLKGFRKSAGRDMIVSDSNESKISLTWLLSYLRKEKNVLFLDVNAGGRTISDFLSHGLVDEMRISLVGTILGRWSSQGQERSCLIDNPTETCYDLRNLPLLSFNEIRTTTDASHVFLRLRTSGS</sequence>
<comment type="caution">
    <text evidence="2">The sequence shown here is derived from an EMBL/GenBank/DDBJ whole genome shotgun (WGS) entry which is preliminary data.</text>
</comment>
<dbReference type="SUPFAM" id="SSF53597">
    <property type="entry name" value="Dihydrofolate reductase-like"/>
    <property type="match status" value="1"/>
</dbReference>
<reference evidence="2 3" key="1">
    <citation type="journal article" date="2023" name="Nat. Commun.">
        <title>Origin of minicircular mitochondrial genomes in red algae.</title>
        <authorList>
            <person name="Lee Y."/>
            <person name="Cho C.H."/>
            <person name="Lee Y.M."/>
            <person name="Park S.I."/>
            <person name="Yang J.H."/>
            <person name="West J.A."/>
            <person name="Bhattacharya D."/>
            <person name="Yoon H.S."/>
        </authorList>
    </citation>
    <scope>NUCLEOTIDE SEQUENCE [LARGE SCALE GENOMIC DNA]</scope>
    <source>
        <strain evidence="2 3">CCMP1338</strain>
        <tissue evidence="2">Whole cell</tissue>
    </source>
</reference>
<dbReference type="InterPro" id="IPR024072">
    <property type="entry name" value="DHFR-like_dom_sf"/>
</dbReference>
<dbReference type="AlphaFoldDB" id="A0AAV8V2A6"/>
<dbReference type="EMBL" id="JAMWBK010000001">
    <property type="protein sequence ID" value="KAJ8908849.1"/>
    <property type="molecule type" value="Genomic_DNA"/>
</dbReference>
<dbReference type="Proteomes" id="UP001157974">
    <property type="component" value="Unassembled WGS sequence"/>
</dbReference>